<dbReference type="InterPro" id="IPR015955">
    <property type="entry name" value="Lactate_DH/Glyco_Ohase_4_C"/>
</dbReference>
<dbReference type="EMBL" id="BLLH01000004">
    <property type="protein sequence ID" value="GFH40558.1"/>
    <property type="molecule type" value="Genomic_DNA"/>
</dbReference>
<evidence type="ECO:0000256" key="1">
    <source>
        <dbReference type="ARBA" id="ARBA00022533"/>
    </source>
</evidence>
<sequence length="280" mass="29977">MAKLNKIGIIGLGHVGSTLAYTLCLSGLARELVLIDTDEKKVHAESLELADTLQNLAHNVVLTENAYAALLDAELLVFCAGDIRVLETASDRLAELRVTSKVVRDVAPKIVSSGFDGLVISITNPCDVICQYLAEMIGFDKKKVIGSGTLIDSNRLKNRTGDTRSLVIGEHGESQLALNASEAAATAARLTGWEIYSAKQHTAFGIASSVTRIIRVLASGSDELLPVSTYDEKAGCYYAVPSSISLANGTETRVVPLLSDEEVANLRRSINTIKANYKTI</sequence>
<comment type="caution">
    <text evidence="6">The sequence shown here is derived from an EMBL/GenBank/DDBJ whole genome shotgun (WGS) entry which is preliminary data.</text>
</comment>
<dbReference type="Proteomes" id="UP000475928">
    <property type="component" value="Unassembled WGS sequence"/>
</dbReference>
<dbReference type="Pfam" id="PF00056">
    <property type="entry name" value="Ldh_1_N"/>
    <property type="match status" value="1"/>
</dbReference>
<feature type="binding site" evidence="3">
    <location>
        <position position="124"/>
    </location>
    <ligand>
        <name>substrate</name>
    </ligand>
</feature>
<evidence type="ECO:0000259" key="5">
    <source>
        <dbReference type="Pfam" id="PF00056"/>
    </source>
</evidence>
<evidence type="ECO:0000313" key="6">
    <source>
        <dbReference type="EMBL" id="GFH40558.1"/>
    </source>
</evidence>
<evidence type="ECO:0000256" key="3">
    <source>
        <dbReference type="PIRSR" id="PIRSR000102-2"/>
    </source>
</evidence>
<name>A0A6A0B7W4_9LACT</name>
<dbReference type="GO" id="GO:0006089">
    <property type="term" value="P:lactate metabolic process"/>
    <property type="evidence" value="ECO:0007669"/>
    <property type="project" value="TreeGrafter"/>
</dbReference>
<accession>A0A6A0B7W4</accession>
<feature type="active site" description="Proton acceptor" evidence="2">
    <location>
        <position position="171"/>
    </location>
</feature>
<protein>
    <submittedName>
        <fullName evidence="6">L-lactate dehydrogenase</fullName>
    </submittedName>
</protein>
<dbReference type="RefSeq" id="WP_172356198.1">
    <property type="nucleotide sequence ID" value="NZ_BLLH01000004.1"/>
</dbReference>
<dbReference type="InterPro" id="IPR001236">
    <property type="entry name" value="Lactate/malate_DH_N"/>
</dbReference>
<dbReference type="PANTHER" id="PTHR43128:SF31">
    <property type="entry name" value="L-LACTATE DEHYDROGENASE"/>
    <property type="match status" value="1"/>
</dbReference>
<feature type="binding site" evidence="4">
    <location>
        <begin position="11"/>
        <end position="16"/>
    </location>
    <ligand>
        <name>NAD(+)</name>
        <dbReference type="ChEBI" id="CHEBI:57540"/>
    </ligand>
</feature>
<dbReference type="GO" id="GO:0004459">
    <property type="term" value="F:L-lactate dehydrogenase (NAD+) activity"/>
    <property type="evidence" value="ECO:0007669"/>
    <property type="project" value="TreeGrafter"/>
</dbReference>
<evidence type="ECO:0000313" key="7">
    <source>
        <dbReference type="Proteomes" id="UP000475928"/>
    </source>
</evidence>
<reference evidence="6 7" key="1">
    <citation type="submission" date="2020-02" db="EMBL/GenBank/DDBJ databases">
        <title>Draft genome sequence of Lactococcus sp. Hs20B0-1.</title>
        <authorList>
            <person name="Noda S."/>
            <person name="Yuki M."/>
            <person name="Ohkuma M."/>
        </authorList>
    </citation>
    <scope>NUCLEOTIDE SEQUENCE [LARGE SCALE GENOMIC DNA]</scope>
    <source>
        <strain evidence="6 7">Hs20B0-1</strain>
    </source>
</reference>
<feature type="binding site" evidence="3">
    <location>
        <position position="155"/>
    </location>
    <ligand>
        <name>substrate</name>
    </ligand>
</feature>
<proteinExistence type="predicted"/>
<dbReference type="PANTHER" id="PTHR43128">
    <property type="entry name" value="L-2-HYDROXYCARBOXYLATE DEHYDROGENASE (NAD(P)(+))"/>
    <property type="match status" value="1"/>
</dbReference>
<dbReference type="PIRSF" id="PIRSF000102">
    <property type="entry name" value="Lac_mal_DH"/>
    <property type="match status" value="1"/>
</dbReference>
<dbReference type="InterPro" id="IPR036291">
    <property type="entry name" value="NAD(P)-bd_dom_sf"/>
</dbReference>
<gene>
    <name evidence="6" type="primary">hicD3</name>
    <name evidence="6" type="ORF">Hs20B_09560</name>
</gene>
<feature type="binding site" evidence="4">
    <location>
        <position position="36"/>
    </location>
    <ligand>
        <name>NAD(+)</name>
        <dbReference type="ChEBI" id="CHEBI:57540"/>
    </ligand>
</feature>
<keyword evidence="7" id="KW-1185">Reference proteome</keyword>
<keyword evidence="1" id="KW-0021">Allosteric enzyme</keyword>
<dbReference type="SUPFAM" id="SSF56327">
    <property type="entry name" value="LDH C-terminal domain-like"/>
    <property type="match status" value="1"/>
</dbReference>
<dbReference type="InterPro" id="IPR001557">
    <property type="entry name" value="L-lactate/malate_DH"/>
</dbReference>
<keyword evidence="4" id="KW-0520">NAD</keyword>
<feature type="binding site" evidence="3">
    <location>
        <position position="84"/>
    </location>
    <ligand>
        <name>substrate</name>
    </ligand>
</feature>
<feature type="binding site" evidence="4">
    <location>
        <begin position="122"/>
        <end position="124"/>
    </location>
    <ligand>
        <name>NAD(+)</name>
        <dbReference type="ChEBI" id="CHEBI:57540"/>
    </ligand>
</feature>
<organism evidence="6 7">
    <name type="scientific">Pseudolactococcus insecticola</name>
    <dbReference type="NCBI Taxonomy" id="2709158"/>
    <lineage>
        <taxon>Bacteria</taxon>
        <taxon>Bacillati</taxon>
        <taxon>Bacillota</taxon>
        <taxon>Bacilli</taxon>
        <taxon>Lactobacillales</taxon>
        <taxon>Streptococcaceae</taxon>
        <taxon>Pseudolactococcus</taxon>
    </lineage>
</organism>
<feature type="binding site" evidence="3">
    <location>
        <position position="92"/>
    </location>
    <ligand>
        <name>substrate</name>
    </ligand>
</feature>
<dbReference type="PRINTS" id="PR00086">
    <property type="entry name" value="LLDHDRGNASE"/>
</dbReference>
<dbReference type="AlphaFoldDB" id="A0A6A0B7W4"/>
<dbReference type="SUPFAM" id="SSF51735">
    <property type="entry name" value="NAD(P)-binding Rossmann-fold domains"/>
    <property type="match status" value="1"/>
</dbReference>
<dbReference type="Gene3D" id="3.40.50.720">
    <property type="entry name" value="NAD(P)-binding Rossmann-like Domain"/>
    <property type="match status" value="1"/>
</dbReference>
<evidence type="ECO:0000256" key="4">
    <source>
        <dbReference type="PIRSR" id="PIRSR000102-3"/>
    </source>
</evidence>
<feature type="domain" description="Lactate/malate dehydrogenase N-terminal" evidence="5">
    <location>
        <begin position="6"/>
        <end position="146"/>
    </location>
</feature>
<dbReference type="Gene3D" id="3.90.110.10">
    <property type="entry name" value="Lactate dehydrogenase/glycoside hydrolase, family 4, C-terminal"/>
    <property type="match status" value="1"/>
</dbReference>
<evidence type="ECO:0000256" key="2">
    <source>
        <dbReference type="PIRSR" id="PIRSR000102-1"/>
    </source>
</evidence>